<sequence length="424" mass="47402">MDDVKPRQSDPFWWCAAIAMAFAGLAAIRLGIPTRPYFDEVHYVPAARTLESLTHPVNAEHPLLAKALLALAIDAVGDTPVAWRIPALIAGTLGLFAFMRMLWWATFSRAVPLIGGLLLATNFLWFVHARIAMLDGPMAGFAMLAGWAFVRGLREPARARWQFALAGVLMGLALGTKWSIAPLLVLPGLAFLWAKARDTGTALVTAREGGLVPGMRLPEAALWLGLLPLVVYWLTFAPAFFYLHDALGPLDIVGQHERMFALQSSVVKGHPYQSVWWQWIFNLRAIWYLYEVVDGAQRGIVLIGNPATMVFGLAALVWSAWRWIRSGEALWLAPPLAWVALMALWALADKPVQFFFHYMMPMTALIVALALVTGRWWDEGRRWPAWVVVGASIAFFAYFFPILTAAPLQDDQAFLHWAWWSGWR</sequence>
<keyword evidence="5 8" id="KW-0812">Transmembrane</keyword>
<feature type="transmembrane region" description="Helical" evidence="8">
    <location>
        <begin position="330"/>
        <end position="348"/>
    </location>
</feature>
<dbReference type="InterPro" id="IPR032421">
    <property type="entry name" value="PMT_4TMC"/>
</dbReference>
<dbReference type="PANTHER" id="PTHR33908">
    <property type="entry name" value="MANNOSYLTRANSFERASE YKCB-RELATED"/>
    <property type="match status" value="1"/>
</dbReference>
<feature type="transmembrane region" description="Helical" evidence="8">
    <location>
        <begin position="165"/>
        <end position="194"/>
    </location>
</feature>
<dbReference type="GO" id="GO:0000030">
    <property type="term" value="F:mannosyltransferase activity"/>
    <property type="evidence" value="ECO:0007669"/>
    <property type="project" value="InterPro"/>
</dbReference>
<name>A0A6I4U276_9SPHN</name>
<keyword evidence="7 8" id="KW-0472">Membrane</keyword>
<evidence type="ECO:0000259" key="9">
    <source>
        <dbReference type="Pfam" id="PF02366"/>
    </source>
</evidence>
<evidence type="ECO:0000256" key="3">
    <source>
        <dbReference type="ARBA" id="ARBA00022676"/>
    </source>
</evidence>
<feature type="transmembrane region" description="Helical" evidence="8">
    <location>
        <begin position="134"/>
        <end position="153"/>
    </location>
</feature>
<proteinExistence type="predicted"/>
<dbReference type="EMBL" id="WTYR01000001">
    <property type="protein sequence ID" value="MXP10018.1"/>
    <property type="molecule type" value="Genomic_DNA"/>
</dbReference>
<feature type="transmembrane region" description="Helical" evidence="8">
    <location>
        <begin position="12"/>
        <end position="32"/>
    </location>
</feature>
<feature type="transmembrane region" description="Helical" evidence="8">
    <location>
        <begin position="220"/>
        <end position="243"/>
    </location>
</feature>
<evidence type="ECO:0000256" key="7">
    <source>
        <dbReference type="ARBA" id="ARBA00023136"/>
    </source>
</evidence>
<dbReference type="RefSeq" id="WP_160616670.1">
    <property type="nucleotide sequence ID" value="NZ_WTYR01000001.1"/>
</dbReference>
<dbReference type="InterPro" id="IPR050297">
    <property type="entry name" value="LipidA_mod_glycosyltrf_83"/>
</dbReference>
<dbReference type="GO" id="GO:0006493">
    <property type="term" value="P:protein O-linked glycosylation"/>
    <property type="evidence" value="ECO:0007669"/>
    <property type="project" value="InterPro"/>
</dbReference>
<protein>
    <submittedName>
        <fullName evidence="11">Phospholipid carrier-dependent glycosyltransferase</fullName>
    </submittedName>
</protein>
<accession>A0A6I4U276</accession>
<evidence type="ECO:0000256" key="6">
    <source>
        <dbReference type="ARBA" id="ARBA00022989"/>
    </source>
</evidence>
<dbReference type="Pfam" id="PF16192">
    <property type="entry name" value="PMT_4TMC"/>
    <property type="match status" value="1"/>
</dbReference>
<evidence type="ECO:0000313" key="11">
    <source>
        <dbReference type="EMBL" id="MXP10018.1"/>
    </source>
</evidence>
<feature type="domain" description="ArnT-like N-terminal" evidence="9">
    <location>
        <begin position="82"/>
        <end position="240"/>
    </location>
</feature>
<keyword evidence="2" id="KW-1003">Cell membrane</keyword>
<keyword evidence="6 8" id="KW-1133">Transmembrane helix</keyword>
<feature type="transmembrane region" description="Helical" evidence="8">
    <location>
        <begin position="110"/>
        <end position="128"/>
    </location>
</feature>
<comment type="caution">
    <text evidence="11">The sequence shown here is derived from an EMBL/GenBank/DDBJ whole genome shotgun (WGS) entry which is preliminary data.</text>
</comment>
<reference evidence="11 12" key="1">
    <citation type="submission" date="2019-12" db="EMBL/GenBank/DDBJ databases">
        <title>Genomic-based taxomic classification of the family Erythrobacteraceae.</title>
        <authorList>
            <person name="Xu L."/>
        </authorList>
    </citation>
    <scope>NUCLEOTIDE SEQUENCE [LARGE SCALE GENOMIC DNA]</scope>
    <source>
        <strain evidence="11 12">LMG 29519</strain>
    </source>
</reference>
<evidence type="ECO:0000256" key="5">
    <source>
        <dbReference type="ARBA" id="ARBA00022692"/>
    </source>
</evidence>
<dbReference type="PANTHER" id="PTHR33908:SF11">
    <property type="entry name" value="MEMBRANE PROTEIN"/>
    <property type="match status" value="1"/>
</dbReference>
<evidence type="ECO:0000256" key="1">
    <source>
        <dbReference type="ARBA" id="ARBA00004651"/>
    </source>
</evidence>
<dbReference type="InterPro" id="IPR003342">
    <property type="entry name" value="ArnT-like_N"/>
</dbReference>
<feature type="transmembrane region" description="Helical" evidence="8">
    <location>
        <begin position="355"/>
        <end position="377"/>
    </location>
</feature>
<dbReference type="GO" id="GO:0009103">
    <property type="term" value="P:lipopolysaccharide biosynthetic process"/>
    <property type="evidence" value="ECO:0007669"/>
    <property type="project" value="UniProtKB-ARBA"/>
</dbReference>
<evidence type="ECO:0000256" key="8">
    <source>
        <dbReference type="SAM" id="Phobius"/>
    </source>
</evidence>
<evidence type="ECO:0000259" key="10">
    <source>
        <dbReference type="Pfam" id="PF16192"/>
    </source>
</evidence>
<dbReference type="GO" id="GO:0016763">
    <property type="term" value="F:pentosyltransferase activity"/>
    <property type="evidence" value="ECO:0007669"/>
    <property type="project" value="TreeGrafter"/>
</dbReference>
<gene>
    <name evidence="11" type="ORF">GRI68_07475</name>
</gene>
<keyword evidence="4 11" id="KW-0808">Transferase</keyword>
<keyword evidence="12" id="KW-1185">Reference proteome</keyword>
<dbReference type="Pfam" id="PF02366">
    <property type="entry name" value="PMT"/>
    <property type="match status" value="1"/>
</dbReference>
<organism evidence="11 12">
    <name type="scientific">Alteriqipengyuania halimionae</name>
    <dbReference type="NCBI Taxonomy" id="1926630"/>
    <lineage>
        <taxon>Bacteria</taxon>
        <taxon>Pseudomonadati</taxon>
        <taxon>Pseudomonadota</taxon>
        <taxon>Alphaproteobacteria</taxon>
        <taxon>Sphingomonadales</taxon>
        <taxon>Erythrobacteraceae</taxon>
        <taxon>Alteriqipengyuania</taxon>
    </lineage>
</organism>
<feature type="transmembrane region" description="Helical" evidence="8">
    <location>
        <begin position="383"/>
        <end position="406"/>
    </location>
</feature>
<evidence type="ECO:0000313" key="12">
    <source>
        <dbReference type="Proteomes" id="UP000429229"/>
    </source>
</evidence>
<keyword evidence="3" id="KW-0328">Glycosyltransferase</keyword>
<comment type="subcellular location">
    <subcellularLocation>
        <location evidence="1">Cell membrane</location>
        <topology evidence="1">Multi-pass membrane protein</topology>
    </subcellularLocation>
</comment>
<evidence type="ECO:0000256" key="2">
    <source>
        <dbReference type="ARBA" id="ARBA00022475"/>
    </source>
</evidence>
<dbReference type="Proteomes" id="UP000429229">
    <property type="component" value="Unassembled WGS sequence"/>
</dbReference>
<evidence type="ECO:0000256" key="4">
    <source>
        <dbReference type="ARBA" id="ARBA00022679"/>
    </source>
</evidence>
<feature type="domain" description="Protein O-mannosyl-transferase C-terminal four TM" evidence="10">
    <location>
        <begin position="254"/>
        <end position="423"/>
    </location>
</feature>
<dbReference type="AlphaFoldDB" id="A0A6I4U276"/>
<feature type="transmembrane region" description="Helical" evidence="8">
    <location>
        <begin position="81"/>
        <end position="103"/>
    </location>
</feature>
<dbReference type="UniPathway" id="UPA00378"/>
<dbReference type="GO" id="GO:0005886">
    <property type="term" value="C:plasma membrane"/>
    <property type="evidence" value="ECO:0007669"/>
    <property type="project" value="UniProtKB-SubCell"/>
</dbReference>
<feature type="transmembrane region" description="Helical" evidence="8">
    <location>
        <begin position="300"/>
        <end position="324"/>
    </location>
</feature>
<dbReference type="OrthoDB" id="9776737at2"/>